<feature type="transmembrane region" description="Helical" evidence="6">
    <location>
        <begin position="227"/>
        <end position="244"/>
    </location>
</feature>
<evidence type="ECO:0000313" key="8">
    <source>
        <dbReference type="EMBL" id="CAB3745064.1"/>
    </source>
</evidence>
<evidence type="ECO:0000256" key="3">
    <source>
        <dbReference type="ARBA" id="ARBA00022692"/>
    </source>
</evidence>
<dbReference type="InterPro" id="IPR020846">
    <property type="entry name" value="MFS_dom"/>
</dbReference>
<evidence type="ECO:0000256" key="4">
    <source>
        <dbReference type="ARBA" id="ARBA00022989"/>
    </source>
</evidence>
<organism evidence="8 9">
    <name type="scientific">Achromobacter kerstersii</name>
    <dbReference type="NCBI Taxonomy" id="1353890"/>
    <lineage>
        <taxon>Bacteria</taxon>
        <taxon>Pseudomonadati</taxon>
        <taxon>Pseudomonadota</taxon>
        <taxon>Betaproteobacteria</taxon>
        <taxon>Burkholderiales</taxon>
        <taxon>Alcaligenaceae</taxon>
        <taxon>Achromobacter</taxon>
    </lineage>
</organism>
<keyword evidence="9" id="KW-1185">Reference proteome</keyword>
<reference evidence="8 9" key="1">
    <citation type="submission" date="2020-04" db="EMBL/GenBank/DDBJ databases">
        <authorList>
            <person name="De Canck E."/>
        </authorList>
    </citation>
    <scope>NUCLEOTIDE SEQUENCE [LARGE SCALE GENOMIC DNA]</scope>
    <source>
        <strain evidence="8 9">LMG 3441</strain>
    </source>
</reference>
<feature type="transmembrane region" description="Helical" evidence="6">
    <location>
        <begin position="326"/>
        <end position="345"/>
    </location>
</feature>
<evidence type="ECO:0000259" key="7">
    <source>
        <dbReference type="PROSITE" id="PS50850"/>
    </source>
</evidence>
<evidence type="ECO:0000256" key="6">
    <source>
        <dbReference type="SAM" id="Phobius"/>
    </source>
</evidence>
<dbReference type="SUPFAM" id="SSF103473">
    <property type="entry name" value="MFS general substrate transporter"/>
    <property type="match status" value="1"/>
</dbReference>
<dbReference type="PROSITE" id="PS50850">
    <property type="entry name" value="MFS"/>
    <property type="match status" value="1"/>
</dbReference>
<feature type="transmembrane region" description="Helical" evidence="6">
    <location>
        <begin position="265"/>
        <end position="286"/>
    </location>
</feature>
<feature type="domain" description="Major facilitator superfamily (MFS) profile" evidence="7">
    <location>
        <begin position="17"/>
        <end position="447"/>
    </location>
</feature>
<dbReference type="GO" id="GO:0016020">
    <property type="term" value="C:membrane"/>
    <property type="evidence" value="ECO:0007669"/>
    <property type="project" value="UniProtKB-SubCell"/>
</dbReference>
<comment type="subcellular location">
    <subcellularLocation>
        <location evidence="1">Membrane</location>
        <topology evidence="1">Multi-pass membrane protein</topology>
    </subcellularLocation>
</comment>
<feature type="transmembrane region" description="Helical" evidence="6">
    <location>
        <begin position="351"/>
        <end position="379"/>
    </location>
</feature>
<dbReference type="Pfam" id="PF07690">
    <property type="entry name" value="MFS_1"/>
    <property type="match status" value="1"/>
</dbReference>
<dbReference type="InterPro" id="IPR036259">
    <property type="entry name" value="MFS_trans_sf"/>
</dbReference>
<dbReference type="Gene3D" id="1.20.1720.10">
    <property type="entry name" value="Multidrug resistance protein D"/>
    <property type="match status" value="1"/>
</dbReference>
<dbReference type="GO" id="GO:0022857">
    <property type="term" value="F:transmembrane transporter activity"/>
    <property type="evidence" value="ECO:0007669"/>
    <property type="project" value="InterPro"/>
</dbReference>
<feature type="transmembrane region" description="Helical" evidence="6">
    <location>
        <begin position="423"/>
        <end position="444"/>
    </location>
</feature>
<feature type="transmembrane region" description="Helical" evidence="6">
    <location>
        <begin position="138"/>
        <end position="159"/>
    </location>
</feature>
<proteinExistence type="predicted"/>
<feature type="transmembrane region" description="Helical" evidence="6">
    <location>
        <begin position="171"/>
        <end position="191"/>
    </location>
</feature>
<feature type="transmembrane region" description="Helical" evidence="6">
    <location>
        <begin position="292"/>
        <end position="314"/>
    </location>
</feature>
<evidence type="ECO:0000313" key="9">
    <source>
        <dbReference type="Proteomes" id="UP000494269"/>
    </source>
</evidence>
<dbReference type="Gene3D" id="1.20.1250.20">
    <property type="entry name" value="MFS general substrate transporter like domains"/>
    <property type="match status" value="1"/>
</dbReference>
<keyword evidence="5 6" id="KW-0472">Membrane</keyword>
<feature type="transmembrane region" description="Helical" evidence="6">
    <location>
        <begin position="16"/>
        <end position="40"/>
    </location>
</feature>
<accession>A0A6S7ARH8</accession>
<evidence type="ECO:0000256" key="1">
    <source>
        <dbReference type="ARBA" id="ARBA00004141"/>
    </source>
</evidence>
<feature type="transmembrane region" description="Helical" evidence="6">
    <location>
        <begin position="108"/>
        <end position="129"/>
    </location>
</feature>
<keyword evidence="2" id="KW-0813">Transport</keyword>
<evidence type="ECO:0000256" key="2">
    <source>
        <dbReference type="ARBA" id="ARBA00022448"/>
    </source>
</evidence>
<keyword evidence="3 6" id="KW-0812">Transmembrane</keyword>
<evidence type="ECO:0000256" key="5">
    <source>
        <dbReference type="ARBA" id="ARBA00023136"/>
    </source>
</evidence>
<feature type="transmembrane region" description="Helical" evidence="6">
    <location>
        <begin position="83"/>
        <end position="102"/>
    </location>
</feature>
<name>A0A6S7ARH8_9BURK</name>
<dbReference type="InterPro" id="IPR011701">
    <property type="entry name" value="MFS"/>
</dbReference>
<dbReference type="PANTHER" id="PTHR42718:SF9">
    <property type="entry name" value="MAJOR FACILITATOR SUPERFAMILY MULTIDRUG TRANSPORTER MFSC"/>
    <property type="match status" value="1"/>
</dbReference>
<dbReference type="AlphaFoldDB" id="A0A6S7ARH8"/>
<sequence>MTQTPPTPRLSASEKLVVAGAAAATYVGASMGGAVSLALPHIASDLHFTAAQVQWIISGYLLARIAGLRPGGALCDRLGARRIFLLSMTGFAVTSIFCSLVSSEALLIGLRFVQGAFAALLSPSALVLLRSHTPPSKIAAAMSIWSAAGMAGFGLSPVLGGMLLDAWGWRSIFWVTALATIPIVFVGFRIREKAAPQSTARKPSILGELAVAAMLAAVAYFVGQYDWAMLCYALAAALILWLLVKREAALRPDTWMRGFAMAPQVCVGVFTFAAIVGSMLWASYFIQVDLRQSGLVFGLGCLPMAAAGFLACFITEPLLASKRSNLTFLLAGLSILGLGSVAYIAERNASLPWAISALAFAGLCYGFANASVTAVIMSIFPAERSGDASSIATLSKQFGQLLGITVVAKFRDLSGKAGGSDPALFYFLLMCGVAVVVCAALHAMQGRRLVIRA</sequence>
<dbReference type="Proteomes" id="UP000494269">
    <property type="component" value="Unassembled WGS sequence"/>
</dbReference>
<protein>
    <submittedName>
        <fullName evidence="8">Drug efflux pump JefA</fullName>
    </submittedName>
</protein>
<feature type="transmembrane region" description="Helical" evidence="6">
    <location>
        <begin position="203"/>
        <end position="221"/>
    </location>
</feature>
<dbReference type="RefSeq" id="WP_175172198.1">
    <property type="nucleotide sequence ID" value="NZ_CADIJQ010000031.1"/>
</dbReference>
<gene>
    <name evidence="8" type="primary">jefA_2</name>
    <name evidence="8" type="ORF">LMG3441_06293</name>
</gene>
<dbReference type="EMBL" id="CADIJQ010000031">
    <property type="protein sequence ID" value="CAB3745064.1"/>
    <property type="molecule type" value="Genomic_DNA"/>
</dbReference>
<dbReference type="CDD" id="cd17321">
    <property type="entry name" value="MFS_MMR_MDR_like"/>
    <property type="match status" value="1"/>
</dbReference>
<keyword evidence="4 6" id="KW-1133">Transmembrane helix</keyword>
<dbReference type="PANTHER" id="PTHR42718">
    <property type="entry name" value="MAJOR FACILITATOR SUPERFAMILY MULTIDRUG TRANSPORTER MFSC"/>
    <property type="match status" value="1"/>
</dbReference>